<dbReference type="EMBL" id="CAJVPA010000111">
    <property type="protein sequence ID" value="CAG8343919.1"/>
    <property type="molecule type" value="Genomic_DNA"/>
</dbReference>
<comment type="caution">
    <text evidence="6">The sequence shown here is derived from an EMBL/GenBank/DDBJ whole genome shotgun (WGS) entry which is preliminary data.</text>
</comment>
<comment type="subunit">
    <text evidence="3">Interacts with hulA.</text>
</comment>
<dbReference type="GO" id="GO:0031625">
    <property type="term" value="F:ubiquitin protein ligase binding"/>
    <property type="evidence" value="ECO:0007669"/>
    <property type="project" value="TreeGrafter"/>
</dbReference>
<organism evidence="6 7">
    <name type="scientific">Penicillium salamii</name>
    <dbReference type="NCBI Taxonomy" id="1612424"/>
    <lineage>
        <taxon>Eukaryota</taxon>
        <taxon>Fungi</taxon>
        <taxon>Dikarya</taxon>
        <taxon>Ascomycota</taxon>
        <taxon>Pezizomycotina</taxon>
        <taxon>Eurotiomycetes</taxon>
        <taxon>Eurotiomycetidae</taxon>
        <taxon>Eurotiales</taxon>
        <taxon>Aspergillaceae</taxon>
        <taxon>Penicillium</taxon>
    </lineage>
</organism>
<proteinExistence type="inferred from homology"/>
<dbReference type="Pfam" id="PF02752">
    <property type="entry name" value="Arrestin_C"/>
    <property type="match status" value="1"/>
</dbReference>
<dbReference type="PANTHER" id="PTHR11188">
    <property type="entry name" value="ARRESTIN DOMAIN CONTAINING PROTEIN"/>
    <property type="match status" value="1"/>
</dbReference>
<dbReference type="InterPro" id="IPR011022">
    <property type="entry name" value="Arrestin_C-like"/>
</dbReference>
<dbReference type="GO" id="GO:0005829">
    <property type="term" value="C:cytosol"/>
    <property type="evidence" value="ECO:0007669"/>
    <property type="project" value="TreeGrafter"/>
</dbReference>
<dbReference type="InterPro" id="IPR050357">
    <property type="entry name" value="Arrestin_domain-protein"/>
</dbReference>
<evidence type="ECO:0008006" key="8">
    <source>
        <dbReference type="Google" id="ProtNLM"/>
    </source>
</evidence>
<comment type="similarity">
    <text evidence="1">Belongs to the arrestin family.</text>
</comment>
<dbReference type="InterPro" id="IPR014752">
    <property type="entry name" value="Arrestin-like_C"/>
</dbReference>
<protein>
    <recommendedName>
        <fullName evidence="8">Arrestin C-terminal-like domain-containing protein</fullName>
    </recommendedName>
</protein>
<feature type="domain" description="Arrestin-like N-terminal" evidence="4">
    <location>
        <begin position="39"/>
        <end position="156"/>
    </location>
</feature>
<gene>
    <name evidence="6" type="ORF">PSALAMII_LOCUS2996</name>
</gene>
<dbReference type="GO" id="GO:0030674">
    <property type="term" value="F:protein-macromolecule adaptor activity"/>
    <property type="evidence" value="ECO:0007669"/>
    <property type="project" value="TreeGrafter"/>
</dbReference>
<evidence type="ECO:0000256" key="3">
    <source>
        <dbReference type="ARBA" id="ARBA00038766"/>
    </source>
</evidence>
<evidence type="ECO:0000259" key="4">
    <source>
        <dbReference type="Pfam" id="PF00339"/>
    </source>
</evidence>
<dbReference type="Proteomes" id="UP001152646">
    <property type="component" value="Unassembled WGS sequence"/>
</dbReference>
<evidence type="ECO:0000259" key="5">
    <source>
        <dbReference type="Pfam" id="PF02752"/>
    </source>
</evidence>
<dbReference type="OrthoDB" id="2333384at2759"/>
<dbReference type="Pfam" id="PF00339">
    <property type="entry name" value="Arrestin_N"/>
    <property type="match status" value="1"/>
</dbReference>
<dbReference type="GO" id="GO:0005886">
    <property type="term" value="C:plasma membrane"/>
    <property type="evidence" value="ECO:0007669"/>
    <property type="project" value="TreeGrafter"/>
</dbReference>
<feature type="domain" description="Arrestin C-terminal-like" evidence="5">
    <location>
        <begin position="176"/>
        <end position="329"/>
    </location>
</feature>
<evidence type="ECO:0000313" key="6">
    <source>
        <dbReference type="EMBL" id="CAG8343919.1"/>
    </source>
</evidence>
<dbReference type="PANTHER" id="PTHR11188:SF17">
    <property type="entry name" value="FI21816P1"/>
    <property type="match status" value="1"/>
</dbReference>
<name>A0A9W4INW9_9EURO</name>
<dbReference type="Gene3D" id="2.60.40.640">
    <property type="match status" value="1"/>
</dbReference>
<dbReference type="InterPro" id="IPR014756">
    <property type="entry name" value="Ig_E-set"/>
</dbReference>
<dbReference type="SUPFAM" id="SSF81296">
    <property type="entry name" value="E set domains"/>
    <property type="match status" value="1"/>
</dbReference>
<sequence>MSFQMPVEALTMFRKQISGSDLSLDKTCIFISEETSPCSVSGKFNLSLAHETSFKSIKVRLRGTMAIALEGILGTENREQLTFDQHQALASSKTNFRMPPGDHSFLFDIPLPCKLLETVTGPKHQFHTYRVDVILERRLKSDLVVSQPIRIYHISDFNSSYLRPYCPLTLEGHTDKGIQYCVSINDRNVPFGCSFPVECWFAPLSKEIRLNSVTIKVIEKQTVRLEATASESVRHNIHFLTEAHSQTVFSESLDFAQGEQNPEDDSDIEWRFTQPVCLPKSLNACSQSISNKYIKINHELVVTAQFSNGAEQKASQLKSVLPFKIYMTPHITSDGSSVDGQDMQHMHSSQCPPPAYIDHYSDLVVPDVADAEIFEHPMLTEIASPRSSSEQSTPILAVPPAPLYELAV</sequence>
<dbReference type="AlphaFoldDB" id="A0A9W4INW9"/>
<evidence type="ECO:0000256" key="1">
    <source>
        <dbReference type="ARBA" id="ARBA00005298"/>
    </source>
</evidence>
<keyword evidence="2" id="KW-0833">Ubl conjugation pathway</keyword>
<dbReference type="InterPro" id="IPR011021">
    <property type="entry name" value="Arrestin-like_N"/>
</dbReference>
<evidence type="ECO:0000256" key="2">
    <source>
        <dbReference type="ARBA" id="ARBA00022786"/>
    </source>
</evidence>
<evidence type="ECO:0000313" key="7">
    <source>
        <dbReference type="Proteomes" id="UP001152646"/>
    </source>
</evidence>
<accession>A0A9W4INW9</accession>
<reference evidence="6" key="1">
    <citation type="submission" date="2021-07" db="EMBL/GenBank/DDBJ databases">
        <authorList>
            <person name="Branca A.L. A."/>
        </authorList>
    </citation>
    <scope>NUCLEOTIDE SEQUENCE</scope>
</reference>
<dbReference type="GO" id="GO:0070086">
    <property type="term" value="P:ubiquitin-dependent endocytosis"/>
    <property type="evidence" value="ECO:0007669"/>
    <property type="project" value="TreeGrafter"/>
</dbReference>